<sequence length="112" mass="11917">MSSTKKINTNALASVKNAYEDLSDQITDIGDDTLDATAAAAIKSGNTAIKATAANTKNMLESFDKYLGDVAAAFKDVDDKLAESIGDPTPNTLKDIKSSDSYKRLVGKKKKK</sequence>
<protein>
    <recommendedName>
        <fullName evidence="3">LXG domain-containing protein</fullName>
    </recommendedName>
</protein>
<keyword evidence="2" id="KW-1185">Reference proteome</keyword>
<dbReference type="Proteomes" id="UP000004322">
    <property type="component" value="Unassembled WGS sequence"/>
</dbReference>
<evidence type="ECO:0000313" key="1">
    <source>
        <dbReference type="EMBL" id="EHI74312.1"/>
    </source>
</evidence>
<dbReference type="EMBL" id="AEUV02000002">
    <property type="protein sequence ID" value="EHI74312.1"/>
    <property type="molecule type" value="Genomic_DNA"/>
</dbReference>
<dbReference type="RefSeq" id="WP_004227323.1">
    <property type="nucleotide sequence ID" value="NZ_AEUV02000002.1"/>
</dbReference>
<reference evidence="1" key="1">
    <citation type="submission" date="2011-07" db="EMBL/GenBank/DDBJ databases">
        <authorList>
            <person name="Stanhope M.J."/>
            <person name="Durkin A.S."/>
            <person name="Hostetler J."/>
            <person name="Kim M."/>
            <person name="Radune D."/>
            <person name="Singh I."/>
            <person name="Town C.D."/>
        </authorList>
    </citation>
    <scope>NUCLEOTIDE SEQUENCE [LARGE SCALE GENOMIC DNA]</scope>
    <source>
        <strain evidence="1">HS-6</strain>
    </source>
</reference>
<organism evidence="1 2">
    <name type="scientific">Streptococcus criceti HS-6</name>
    <dbReference type="NCBI Taxonomy" id="873449"/>
    <lineage>
        <taxon>Bacteria</taxon>
        <taxon>Bacillati</taxon>
        <taxon>Bacillota</taxon>
        <taxon>Bacilli</taxon>
        <taxon>Lactobacillales</taxon>
        <taxon>Streptococcaceae</taxon>
        <taxon>Streptococcus</taxon>
    </lineage>
</organism>
<gene>
    <name evidence="1" type="ORF">STRCR_1497</name>
</gene>
<accession>G5JNW6</accession>
<dbReference type="AlphaFoldDB" id="G5JNW6"/>
<evidence type="ECO:0008006" key="3">
    <source>
        <dbReference type="Google" id="ProtNLM"/>
    </source>
</evidence>
<dbReference type="STRING" id="873449.STRCR_1497"/>
<proteinExistence type="predicted"/>
<comment type="caution">
    <text evidence="1">The sequence shown here is derived from an EMBL/GenBank/DDBJ whole genome shotgun (WGS) entry which is preliminary data.</text>
</comment>
<evidence type="ECO:0000313" key="2">
    <source>
        <dbReference type="Proteomes" id="UP000004322"/>
    </source>
</evidence>
<name>G5JNW6_STRCG</name>